<dbReference type="PANTHER" id="PTHR21310">
    <property type="entry name" value="AMINOGLYCOSIDE PHOSPHOTRANSFERASE-RELATED-RELATED"/>
    <property type="match status" value="1"/>
</dbReference>
<dbReference type="Gene3D" id="3.90.1200.10">
    <property type="match status" value="1"/>
</dbReference>
<dbReference type="PANTHER" id="PTHR21310:SF15">
    <property type="entry name" value="AMINOGLYCOSIDE PHOSPHOTRANSFERASE DOMAIN-CONTAINING PROTEIN"/>
    <property type="match status" value="1"/>
</dbReference>
<gene>
    <name evidence="2" type="ORF">ABXS70_15595</name>
</gene>
<evidence type="ECO:0000259" key="1">
    <source>
        <dbReference type="Pfam" id="PF01636"/>
    </source>
</evidence>
<name>A0AAU8N849_9BACL</name>
<organism evidence="2">
    <name type="scientific">Paenibacillus sp. AN1007</name>
    <dbReference type="NCBI Taxonomy" id="3151385"/>
    <lineage>
        <taxon>Bacteria</taxon>
        <taxon>Bacillati</taxon>
        <taxon>Bacillota</taxon>
        <taxon>Bacilli</taxon>
        <taxon>Bacillales</taxon>
        <taxon>Paenibacillaceae</taxon>
        <taxon>Paenibacillus</taxon>
    </lineage>
</organism>
<accession>A0AAU8N849</accession>
<evidence type="ECO:0000313" key="2">
    <source>
        <dbReference type="EMBL" id="XCP92678.1"/>
    </source>
</evidence>
<dbReference type="EMBL" id="CP159992">
    <property type="protein sequence ID" value="XCP92678.1"/>
    <property type="molecule type" value="Genomic_DNA"/>
</dbReference>
<sequence length="344" mass="38788">MPHSHPHSGLHSPISTEVLHALVHKHFGNHVFIKQFGLLRGGLFNTTYRIQLEHTSVTDVILRLAPEQVDIPSSETIAEIAWSDPLFSFERTMMAAEPVVYERYRKAGIPAPEVLACDDSGLDVPRTYMFMTFIPSVQLDHAAINKLDKQRLYKQLGAYTAAMHQIRGASFGWPQADGSIRGSGQWSEVLRMFADETTRKAHEKAFMPGVGEKITAIFEQHRLLFDSIKQPVLVHNDLWAANVLVHGEQGCMSIAAIIDGDRSMYADREYEAILSTESEAFHDGYGHPLDASPGGQARRLAYRLLSSYFNAYVHEHQVNQPEDGQKYAERTMDLLAQWKQLGFR</sequence>
<dbReference type="SUPFAM" id="SSF56112">
    <property type="entry name" value="Protein kinase-like (PK-like)"/>
    <property type="match status" value="1"/>
</dbReference>
<dbReference type="RefSeq" id="WP_342555382.1">
    <property type="nucleotide sequence ID" value="NZ_CP159992.1"/>
</dbReference>
<dbReference type="EC" id="2.7.1.-" evidence="2"/>
<dbReference type="GO" id="GO:0016740">
    <property type="term" value="F:transferase activity"/>
    <property type="evidence" value="ECO:0007669"/>
    <property type="project" value="UniProtKB-KW"/>
</dbReference>
<feature type="domain" description="Aminoglycoside phosphotransferase" evidence="1">
    <location>
        <begin position="39"/>
        <end position="276"/>
    </location>
</feature>
<dbReference type="InterPro" id="IPR051678">
    <property type="entry name" value="AGP_Transferase"/>
</dbReference>
<keyword evidence="2" id="KW-0808">Transferase</keyword>
<dbReference type="InterPro" id="IPR011009">
    <property type="entry name" value="Kinase-like_dom_sf"/>
</dbReference>
<reference evidence="2" key="1">
    <citation type="submission" date="2024-05" db="EMBL/GenBank/DDBJ databases">
        <title>Draft genome assemblies of 36 bacteria isolated from hibernating arctic ground squirrels.</title>
        <authorList>
            <person name="McKee H."/>
            <person name="Mullen L."/>
            <person name="Drown D.M."/>
            <person name="Duddleston K.N."/>
        </authorList>
    </citation>
    <scope>NUCLEOTIDE SEQUENCE</scope>
    <source>
        <strain evidence="2">AN1007</strain>
    </source>
</reference>
<protein>
    <submittedName>
        <fullName evidence="2">Aminoglycoside phosphotransferase family protein</fullName>
        <ecNumber evidence="2">2.7.1.-</ecNumber>
    </submittedName>
</protein>
<dbReference type="AlphaFoldDB" id="A0AAU8N849"/>
<proteinExistence type="predicted"/>
<dbReference type="Pfam" id="PF01636">
    <property type="entry name" value="APH"/>
    <property type="match status" value="1"/>
</dbReference>
<dbReference type="InterPro" id="IPR002575">
    <property type="entry name" value="Aminoglycoside_PTrfase"/>
</dbReference>